<organism evidence="1 2">
    <name type="scientific">Prochlorococcus marinus str. MIT 9116</name>
    <dbReference type="NCBI Taxonomy" id="167544"/>
    <lineage>
        <taxon>Bacteria</taxon>
        <taxon>Bacillati</taxon>
        <taxon>Cyanobacteriota</taxon>
        <taxon>Cyanophyceae</taxon>
        <taxon>Synechococcales</taxon>
        <taxon>Prochlorococcaceae</taxon>
        <taxon>Prochlorococcus</taxon>
    </lineage>
</organism>
<evidence type="ECO:0000313" key="2">
    <source>
        <dbReference type="Proteomes" id="UP000030491"/>
    </source>
</evidence>
<proteinExistence type="predicted"/>
<comment type="caution">
    <text evidence="1">The sequence shown here is derived from an EMBL/GenBank/DDBJ whole genome shotgun (WGS) entry which is preliminary data.</text>
</comment>
<dbReference type="InterPro" id="IPR012447">
    <property type="entry name" value="DUF1651"/>
</dbReference>
<evidence type="ECO:0000313" key="1">
    <source>
        <dbReference type="EMBL" id="KGF93750.1"/>
    </source>
</evidence>
<gene>
    <name evidence="1" type="ORF">EU93_0060</name>
</gene>
<dbReference type="EMBL" id="JNAJ01000002">
    <property type="protein sequence ID" value="KGF93750.1"/>
    <property type="molecule type" value="Genomic_DNA"/>
</dbReference>
<sequence length="87" mass="10386">MDKDSRKVTEEAWLICPDWTEVRRFTKNKKNKDKFFEYMFVDSGIVVGSNSEAPPLMKTRKEIKIEEARKEYQQLITAGWQVTEPKW</sequence>
<name>A0A0A1ZWI0_PROMR</name>
<dbReference type="Pfam" id="PF07864">
    <property type="entry name" value="DUF1651"/>
    <property type="match status" value="1"/>
</dbReference>
<dbReference type="Proteomes" id="UP000030491">
    <property type="component" value="Unassembled WGS sequence"/>
</dbReference>
<reference evidence="2" key="1">
    <citation type="journal article" date="2014" name="Sci. Data">
        <title>Genomes of diverse isolates of the marine cyanobacterium Prochlorococcus.</title>
        <authorList>
            <person name="Biller S."/>
            <person name="Berube P."/>
            <person name="Thompson J."/>
            <person name="Kelly L."/>
            <person name="Roggensack S."/>
            <person name="Awad L."/>
            <person name="Roache-Johnson K."/>
            <person name="Ding H."/>
            <person name="Giovannoni S.J."/>
            <person name="Moore L.R."/>
            <person name="Chisholm S.W."/>
        </authorList>
    </citation>
    <scope>NUCLEOTIDE SEQUENCE [LARGE SCALE GENOMIC DNA]</scope>
</reference>
<protein>
    <submittedName>
        <fullName evidence="1">Putative TIR domain</fullName>
    </submittedName>
</protein>
<dbReference type="RefSeq" id="WP_032512835.1">
    <property type="nucleotide sequence ID" value="NZ_JNAJ01000002.1"/>
</dbReference>
<dbReference type="AlphaFoldDB" id="A0A0A1ZWI0"/>
<accession>A0A0A1ZWI0</accession>